<dbReference type="Proteomes" id="UP000702952">
    <property type="component" value="Unassembled WGS sequence"/>
</dbReference>
<proteinExistence type="predicted"/>
<evidence type="ECO:0000313" key="2">
    <source>
        <dbReference type="Proteomes" id="UP000702952"/>
    </source>
</evidence>
<protein>
    <submittedName>
        <fullName evidence="1">Uncharacterized protein</fullName>
    </submittedName>
</protein>
<name>A0AA44JCU0_AGRTU</name>
<sequence>MGYALMKYKAFTLFLRCENCLRETAKVVEIPPGDDSPRDVDELLESGFLAQIPFACGPCGNPIAQLIGVKE</sequence>
<dbReference type="EMBL" id="JAAMAY010000039">
    <property type="protein sequence ID" value="NTC31632.1"/>
    <property type="molecule type" value="Genomic_DNA"/>
</dbReference>
<reference evidence="1" key="1">
    <citation type="journal article" date="2020" name="Science">
        <title>Unexpected conservation and global transmission of agrobacterial virulence plasmids.</title>
        <authorList>
            <person name="Weisberg A.J."/>
            <person name="Davis E.W. 2nd"/>
            <person name="Tabima J."/>
            <person name="Belcher M.S."/>
            <person name="Miller M."/>
            <person name="Kuo C.H."/>
            <person name="Loper J.E."/>
            <person name="Grunwald N.J."/>
            <person name="Putnam M.L."/>
            <person name="Chang J.H."/>
        </authorList>
    </citation>
    <scope>NUCLEOTIDE SEQUENCE</scope>
    <source>
        <strain evidence="1">17-1853-1a</strain>
    </source>
</reference>
<evidence type="ECO:0000313" key="1">
    <source>
        <dbReference type="EMBL" id="NTC31632.1"/>
    </source>
</evidence>
<dbReference type="AlphaFoldDB" id="A0AA44JCU0"/>
<comment type="caution">
    <text evidence="1">The sequence shown here is derived from an EMBL/GenBank/DDBJ whole genome shotgun (WGS) entry which is preliminary data.</text>
</comment>
<dbReference type="RefSeq" id="WP_065659861.1">
    <property type="nucleotide sequence ID" value="NZ_CP123838.1"/>
</dbReference>
<gene>
    <name evidence="1" type="ORF">G6M46_26215</name>
</gene>
<accession>A0AA44JCU0</accession>
<organism evidence="1 2">
    <name type="scientific">Agrobacterium tumefaciens</name>
    <dbReference type="NCBI Taxonomy" id="358"/>
    <lineage>
        <taxon>Bacteria</taxon>
        <taxon>Pseudomonadati</taxon>
        <taxon>Pseudomonadota</taxon>
        <taxon>Alphaproteobacteria</taxon>
        <taxon>Hyphomicrobiales</taxon>
        <taxon>Rhizobiaceae</taxon>
        <taxon>Rhizobium/Agrobacterium group</taxon>
        <taxon>Agrobacterium</taxon>
        <taxon>Agrobacterium tumefaciens complex</taxon>
    </lineage>
</organism>